<dbReference type="EMBL" id="GEDG01000274">
    <property type="protein sequence ID" value="JAP38107.1"/>
    <property type="molecule type" value="Transcribed_RNA"/>
</dbReference>
<reference evidence="1" key="1">
    <citation type="submission" date="2015-12" db="EMBL/GenBank/DDBJ databases">
        <title>Gene expression during late stages of embryo sac development: a critical building block for successful pollen-pistil interactions.</title>
        <authorList>
            <person name="Liu Y."/>
            <person name="Joly V."/>
            <person name="Sabar M."/>
            <person name="Matton D.P."/>
        </authorList>
    </citation>
    <scope>NUCLEOTIDE SEQUENCE</scope>
</reference>
<proteinExistence type="predicted"/>
<dbReference type="AlphaFoldDB" id="A0A0V0J1A9"/>
<name>A0A0V0J1A9_SOLCH</name>
<sequence length="109" mass="12842">MKDMRNRRKMKGVEDSAIYEIPKRLVDYITERSRLFPFKQIKDQTSAIIQGLKLRNNLRSKSASYPSEYFLINLTYNNIPNVNDLVVQNISSSLSNWIHLIRSNHLEDK</sequence>
<protein>
    <submittedName>
        <fullName evidence="1">Putative ovule protein</fullName>
    </submittedName>
</protein>
<evidence type="ECO:0000313" key="1">
    <source>
        <dbReference type="EMBL" id="JAP38107.1"/>
    </source>
</evidence>
<organism evidence="1">
    <name type="scientific">Solanum chacoense</name>
    <name type="common">Chaco potato</name>
    <dbReference type="NCBI Taxonomy" id="4108"/>
    <lineage>
        <taxon>Eukaryota</taxon>
        <taxon>Viridiplantae</taxon>
        <taxon>Streptophyta</taxon>
        <taxon>Embryophyta</taxon>
        <taxon>Tracheophyta</taxon>
        <taxon>Spermatophyta</taxon>
        <taxon>Magnoliopsida</taxon>
        <taxon>eudicotyledons</taxon>
        <taxon>Gunneridae</taxon>
        <taxon>Pentapetalae</taxon>
        <taxon>asterids</taxon>
        <taxon>lamiids</taxon>
        <taxon>Solanales</taxon>
        <taxon>Solanaceae</taxon>
        <taxon>Solanoideae</taxon>
        <taxon>Solaneae</taxon>
        <taxon>Solanum</taxon>
    </lineage>
</organism>
<accession>A0A0V0J1A9</accession>